<evidence type="ECO:0000313" key="3">
    <source>
        <dbReference type="EMBL" id="ARN83712.1"/>
    </source>
</evidence>
<evidence type="ECO:0000256" key="1">
    <source>
        <dbReference type="SAM" id="SignalP"/>
    </source>
</evidence>
<dbReference type="PROSITE" id="PS50933">
    <property type="entry name" value="CHRD"/>
    <property type="match status" value="1"/>
</dbReference>
<dbReference type="EMBL" id="CP019948">
    <property type="protein sequence ID" value="ARN83712.1"/>
    <property type="molecule type" value="Genomic_DNA"/>
</dbReference>
<evidence type="ECO:0000313" key="4">
    <source>
        <dbReference type="Proteomes" id="UP000193978"/>
    </source>
</evidence>
<keyword evidence="4" id="KW-1185">Reference proteome</keyword>
<feature type="chain" id="PRO_5013343433" description="CHRD domain-containing protein" evidence="1">
    <location>
        <begin position="23"/>
        <end position="198"/>
    </location>
</feature>
<dbReference type="RefSeq" id="WP_158658815.1">
    <property type="nucleotide sequence ID" value="NZ_AP027149.1"/>
</dbReference>
<gene>
    <name evidence="3" type="ORF">B1812_16055</name>
</gene>
<accession>A0A1W6N1K0</accession>
<reference evidence="3 4" key="1">
    <citation type="submission" date="2017-02" db="EMBL/GenBank/DDBJ databases">
        <authorList>
            <person name="Peterson S.W."/>
        </authorList>
    </citation>
    <scope>NUCLEOTIDE SEQUENCE [LARGE SCALE GENOMIC DNA]</scope>
    <source>
        <strain evidence="3 4">S285</strain>
    </source>
</reference>
<dbReference type="OrthoDB" id="571052at2"/>
<evidence type="ECO:0000259" key="2">
    <source>
        <dbReference type="PROSITE" id="PS50933"/>
    </source>
</evidence>
<dbReference type="AlphaFoldDB" id="A0A1W6N1K0"/>
<keyword evidence="1" id="KW-0732">Signal</keyword>
<dbReference type="Pfam" id="PF07452">
    <property type="entry name" value="CHRD"/>
    <property type="match status" value="1"/>
</dbReference>
<dbReference type="STRING" id="655015.B1812_16055"/>
<feature type="signal peptide" evidence="1">
    <location>
        <begin position="1"/>
        <end position="22"/>
    </location>
</feature>
<dbReference type="KEGG" id="mbry:B1812_16055"/>
<dbReference type="InterPro" id="IPR010895">
    <property type="entry name" value="CHRD"/>
</dbReference>
<sequence length="198" mass="19639">MRSSRSFLFAAALLLASSSAQAAILEFSTTLNGSSQVPPNASAATGSAFVFLNTSAQTLAVDISFTGLSAPASGAHIHCCAPAGSNAGVAIPFTAFPATTSGVYTNTFDLTAAATYETAFLTTNGGAPSSAEAALVTGLEDGLAYVNIHDVNFPGGEIRGQLAAIAPGPAPGAGLAGLIFAGALLGWRLSKREVEATG</sequence>
<feature type="domain" description="CHRD" evidence="2">
    <location>
        <begin position="23"/>
        <end position="167"/>
    </location>
</feature>
<proteinExistence type="predicted"/>
<dbReference type="SMART" id="SM00754">
    <property type="entry name" value="CHRD"/>
    <property type="match status" value="1"/>
</dbReference>
<dbReference type="Proteomes" id="UP000193978">
    <property type="component" value="Chromosome"/>
</dbReference>
<protein>
    <recommendedName>
        <fullName evidence="2">CHRD domain-containing protein</fullName>
    </recommendedName>
</protein>
<name>A0A1W6N1K0_9HYPH</name>
<organism evidence="3 4">
    <name type="scientific">Methylocystis bryophila</name>
    <dbReference type="NCBI Taxonomy" id="655015"/>
    <lineage>
        <taxon>Bacteria</taxon>
        <taxon>Pseudomonadati</taxon>
        <taxon>Pseudomonadota</taxon>
        <taxon>Alphaproteobacteria</taxon>
        <taxon>Hyphomicrobiales</taxon>
        <taxon>Methylocystaceae</taxon>
        <taxon>Methylocystis</taxon>
    </lineage>
</organism>